<evidence type="ECO:0008006" key="7">
    <source>
        <dbReference type="Google" id="ProtNLM"/>
    </source>
</evidence>
<keyword evidence="6" id="KW-1185">Reference proteome</keyword>
<comment type="similarity">
    <text evidence="1">Belongs to the peptidase S10 family.</text>
</comment>
<protein>
    <recommendedName>
        <fullName evidence="7">Serine carboxypeptidase-like 18</fullName>
    </recommendedName>
</protein>
<dbReference type="FunFam" id="3.40.50.1820:FF:000581">
    <property type="entry name" value="Os11g0431400 protein"/>
    <property type="match status" value="1"/>
</dbReference>
<evidence type="ECO:0000256" key="3">
    <source>
        <dbReference type="ARBA" id="ARBA00023180"/>
    </source>
</evidence>
<dbReference type="EMBL" id="OZ075124">
    <property type="protein sequence ID" value="CAL4927125.1"/>
    <property type="molecule type" value="Genomic_DNA"/>
</dbReference>
<keyword evidence="2" id="KW-0732">Signal</keyword>
<reference evidence="5 6" key="2">
    <citation type="submission" date="2024-10" db="EMBL/GenBank/DDBJ databases">
        <authorList>
            <person name="Ryan C."/>
        </authorList>
    </citation>
    <scope>NUCLEOTIDE SEQUENCE [LARGE SCALE GENOMIC DNA]</scope>
</reference>
<dbReference type="Gene3D" id="3.40.50.12670">
    <property type="match status" value="1"/>
</dbReference>
<evidence type="ECO:0000256" key="4">
    <source>
        <dbReference type="SAM" id="Phobius"/>
    </source>
</evidence>
<keyword evidence="4" id="KW-1133">Transmembrane helix</keyword>
<keyword evidence="3" id="KW-0325">Glycoprotein</keyword>
<gene>
    <name evidence="5" type="ORF">URODEC1_LOCUS24356</name>
</gene>
<dbReference type="PRINTS" id="PR00724">
    <property type="entry name" value="CRBOXYPTASEC"/>
</dbReference>
<keyword evidence="4" id="KW-0812">Transmembrane</keyword>
<feature type="transmembrane region" description="Helical" evidence="4">
    <location>
        <begin position="70"/>
        <end position="91"/>
    </location>
</feature>
<name>A0ABC8XKE1_9POAL</name>
<dbReference type="SUPFAM" id="SSF53474">
    <property type="entry name" value="alpha/beta-Hydrolases"/>
    <property type="match status" value="1"/>
</dbReference>
<keyword evidence="4" id="KW-0472">Membrane</keyword>
<evidence type="ECO:0000256" key="1">
    <source>
        <dbReference type="ARBA" id="ARBA00009431"/>
    </source>
</evidence>
<dbReference type="InterPro" id="IPR029058">
    <property type="entry name" value="AB_hydrolase_fold"/>
</dbReference>
<organism evidence="5 6">
    <name type="scientific">Urochloa decumbens</name>
    <dbReference type="NCBI Taxonomy" id="240449"/>
    <lineage>
        <taxon>Eukaryota</taxon>
        <taxon>Viridiplantae</taxon>
        <taxon>Streptophyta</taxon>
        <taxon>Embryophyta</taxon>
        <taxon>Tracheophyta</taxon>
        <taxon>Spermatophyta</taxon>
        <taxon>Magnoliopsida</taxon>
        <taxon>Liliopsida</taxon>
        <taxon>Poales</taxon>
        <taxon>Poaceae</taxon>
        <taxon>PACMAD clade</taxon>
        <taxon>Panicoideae</taxon>
        <taxon>Panicodae</taxon>
        <taxon>Paniceae</taxon>
        <taxon>Melinidinae</taxon>
        <taxon>Urochloa</taxon>
    </lineage>
</organism>
<evidence type="ECO:0000313" key="6">
    <source>
        <dbReference type="Proteomes" id="UP001497457"/>
    </source>
</evidence>
<dbReference type="PANTHER" id="PTHR11802">
    <property type="entry name" value="SERINE PROTEASE FAMILY S10 SERINE CARBOXYPEPTIDASE"/>
    <property type="match status" value="1"/>
</dbReference>
<dbReference type="FunFam" id="3.40.50.12670:FF:000001">
    <property type="entry name" value="Carboxypeptidase"/>
    <property type="match status" value="1"/>
</dbReference>
<dbReference type="AlphaFoldDB" id="A0ABC8XKE1"/>
<dbReference type="Proteomes" id="UP001497457">
    <property type="component" value="Chromosome 14rd"/>
</dbReference>
<accession>A0ABC8XKE1</accession>
<sequence length="544" mass="61261">MRLCQKLSSNELILFFFSKQISASLNSTPLVLCFTIHATTPKRNQGRIMALKKPLWMDARRCHISLPLRLVASMISLLLLLPLSGAAATVVTHLPGFAGALPFYLETGYVGVEEETGTELFYYFVESERSPSTDPLLLWLTGGPRCSAFSGLAYEIGPVKFVERRYNGTLPQLVYNPYSWTQMTSIVFLDSPVGSGFSYARERRGYDVGDISSSLQILTFLRKWFDDHPEYLSNPFYIGGDSYAGKMTPLIAHYVSEGNFKPLHDKRGLACCSFGIEEMQYPLINLKGYLVGNPLTGDKIDDNSRIPYSHSFGIISDQLYEAAVTNCNGDYVNPRNKACTDVVKTIKDLMSQVCSGGILDPICPFASPKPRRDAHRSKSLAEEHYQLNGPPNEPPLGCVSYRYYLSYFWANNIATRASLGIKEGTVRDWIRCNTYSYPYTFDLPNSIKYHFNLITKGYRALVYSGDHDLQVPFSGTHSWIRSFNFSVVDDWRAWHLDGQAAGFTITYANNLTFATIKGGRHVASENRPKECFAMAKRWLDRDPL</sequence>
<proteinExistence type="inferred from homology"/>
<dbReference type="Pfam" id="PF00450">
    <property type="entry name" value="Peptidase_S10"/>
    <property type="match status" value="1"/>
</dbReference>
<dbReference type="InterPro" id="IPR001563">
    <property type="entry name" value="Peptidase_S10"/>
</dbReference>
<evidence type="ECO:0000313" key="5">
    <source>
        <dbReference type="EMBL" id="CAL4927125.1"/>
    </source>
</evidence>
<reference evidence="6" key="1">
    <citation type="submission" date="2024-06" db="EMBL/GenBank/DDBJ databases">
        <authorList>
            <person name="Ryan C."/>
        </authorList>
    </citation>
    <scope>NUCLEOTIDE SEQUENCE [LARGE SCALE GENOMIC DNA]</scope>
</reference>
<dbReference type="Gene3D" id="3.40.50.1820">
    <property type="entry name" value="alpha/beta hydrolase"/>
    <property type="match status" value="1"/>
</dbReference>
<dbReference type="PANTHER" id="PTHR11802:SF461">
    <property type="entry name" value="OS02G0687900 PROTEIN"/>
    <property type="match status" value="1"/>
</dbReference>
<evidence type="ECO:0000256" key="2">
    <source>
        <dbReference type="ARBA" id="ARBA00022729"/>
    </source>
</evidence>